<proteinExistence type="predicted"/>
<evidence type="ECO:0000313" key="1">
    <source>
        <dbReference type="EMBL" id="CAG9532203.1"/>
    </source>
</evidence>
<dbReference type="EMBL" id="CAKAEH010000899">
    <property type="protein sequence ID" value="CAG9532203.1"/>
    <property type="molecule type" value="Genomic_DNA"/>
</dbReference>
<accession>A0A8J2Q4T5</accession>
<sequence length="81" mass="9277">MNDVSRDFLLISVIGCKQQETKRRREKRSARGMRKSVCLLFRGNTTAHDVTVGFRLRVSSHGVRGQWNGVDTINRLLMGQM</sequence>
<organism evidence="1 2">
    <name type="scientific">Cercopithifilaria johnstoni</name>
    <dbReference type="NCBI Taxonomy" id="2874296"/>
    <lineage>
        <taxon>Eukaryota</taxon>
        <taxon>Metazoa</taxon>
        <taxon>Ecdysozoa</taxon>
        <taxon>Nematoda</taxon>
        <taxon>Chromadorea</taxon>
        <taxon>Rhabditida</taxon>
        <taxon>Spirurina</taxon>
        <taxon>Spiruromorpha</taxon>
        <taxon>Filarioidea</taxon>
        <taxon>Onchocercidae</taxon>
        <taxon>Cercopithifilaria</taxon>
    </lineage>
</organism>
<keyword evidence="2" id="KW-1185">Reference proteome</keyword>
<evidence type="ECO:0000313" key="2">
    <source>
        <dbReference type="Proteomes" id="UP000746747"/>
    </source>
</evidence>
<dbReference type="Proteomes" id="UP000746747">
    <property type="component" value="Unassembled WGS sequence"/>
</dbReference>
<reference evidence="1" key="1">
    <citation type="submission" date="2021-09" db="EMBL/GenBank/DDBJ databases">
        <authorList>
            <consortium name="Pathogen Informatics"/>
        </authorList>
    </citation>
    <scope>NUCLEOTIDE SEQUENCE</scope>
</reference>
<comment type="caution">
    <text evidence="1">The sequence shown here is derived from an EMBL/GenBank/DDBJ whole genome shotgun (WGS) entry which is preliminary data.</text>
</comment>
<dbReference type="AlphaFoldDB" id="A0A8J2Q4T5"/>
<protein>
    <submittedName>
        <fullName evidence="1">Uncharacterized protein</fullName>
    </submittedName>
</protein>
<gene>
    <name evidence="1" type="ORF">CJOHNSTONI_LOCUS2534</name>
</gene>
<name>A0A8J2Q4T5_9BILA</name>